<evidence type="ECO:0000313" key="9">
    <source>
        <dbReference type="Proteomes" id="UP000275078"/>
    </source>
</evidence>
<feature type="transmembrane region" description="Helical" evidence="7">
    <location>
        <begin position="214"/>
        <end position="234"/>
    </location>
</feature>
<protein>
    <recommendedName>
        <fullName evidence="10">Uracil permease</fullName>
    </recommendedName>
</protein>
<dbReference type="FunFam" id="1.10.4160.10:FF:000001">
    <property type="entry name" value="Uracil permease, putative"/>
    <property type="match status" value="1"/>
</dbReference>
<feature type="transmembrane region" description="Helical" evidence="7">
    <location>
        <begin position="386"/>
        <end position="403"/>
    </location>
</feature>
<evidence type="ECO:0000256" key="3">
    <source>
        <dbReference type="ARBA" id="ARBA00022692"/>
    </source>
</evidence>
<evidence type="ECO:0000256" key="5">
    <source>
        <dbReference type="ARBA" id="ARBA00023136"/>
    </source>
</evidence>
<gene>
    <name evidence="8" type="ORF">BJ508DRAFT_209102</name>
</gene>
<dbReference type="PANTHER" id="PTHR30618:SF2">
    <property type="entry name" value="ALLANTOIN PERMEASE-RELATED"/>
    <property type="match status" value="1"/>
</dbReference>
<evidence type="ECO:0000256" key="1">
    <source>
        <dbReference type="ARBA" id="ARBA00004141"/>
    </source>
</evidence>
<dbReference type="GO" id="GO:0015205">
    <property type="term" value="F:nucleobase transmembrane transporter activity"/>
    <property type="evidence" value="ECO:0007669"/>
    <property type="project" value="TreeGrafter"/>
</dbReference>
<keyword evidence="3 7" id="KW-0812">Transmembrane</keyword>
<feature type="transmembrane region" description="Helical" evidence="7">
    <location>
        <begin position="255"/>
        <end position="275"/>
    </location>
</feature>
<evidence type="ECO:0000256" key="6">
    <source>
        <dbReference type="SAM" id="MobiDB-lite"/>
    </source>
</evidence>
<dbReference type="GO" id="GO:0005886">
    <property type="term" value="C:plasma membrane"/>
    <property type="evidence" value="ECO:0007669"/>
    <property type="project" value="TreeGrafter"/>
</dbReference>
<dbReference type="Proteomes" id="UP000275078">
    <property type="component" value="Unassembled WGS sequence"/>
</dbReference>
<evidence type="ECO:0000313" key="8">
    <source>
        <dbReference type="EMBL" id="RPA81589.1"/>
    </source>
</evidence>
<keyword evidence="4 7" id="KW-1133">Transmembrane helix</keyword>
<feature type="region of interest" description="Disordered" evidence="6">
    <location>
        <begin position="543"/>
        <end position="571"/>
    </location>
</feature>
<feature type="transmembrane region" description="Helical" evidence="7">
    <location>
        <begin position="464"/>
        <end position="488"/>
    </location>
</feature>
<dbReference type="InterPro" id="IPR001248">
    <property type="entry name" value="Pur-cyt_permease"/>
</dbReference>
<dbReference type="InterPro" id="IPR012681">
    <property type="entry name" value="NCS1"/>
</dbReference>
<evidence type="ECO:0000256" key="7">
    <source>
        <dbReference type="SAM" id="Phobius"/>
    </source>
</evidence>
<accession>A0A3N4I6A1</accession>
<keyword evidence="9" id="KW-1185">Reference proteome</keyword>
<reference evidence="8 9" key="1">
    <citation type="journal article" date="2018" name="Nat. Ecol. Evol.">
        <title>Pezizomycetes genomes reveal the molecular basis of ectomycorrhizal truffle lifestyle.</title>
        <authorList>
            <person name="Murat C."/>
            <person name="Payen T."/>
            <person name="Noel B."/>
            <person name="Kuo A."/>
            <person name="Morin E."/>
            <person name="Chen J."/>
            <person name="Kohler A."/>
            <person name="Krizsan K."/>
            <person name="Balestrini R."/>
            <person name="Da Silva C."/>
            <person name="Montanini B."/>
            <person name="Hainaut M."/>
            <person name="Levati E."/>
            <person name="Barry K.W."/>
            <person name="Belfiori B."/>
            <person name="Cichocki N."/>
            <person name="Clum A."/>
            <person name="Dockter R.B."/>
            <person name="Fauchery L."/>
            <person name="Guy J."/>
            <person name="Iotti M."/>
            <person name="Le Tacon F."/>
            <person name="Lindquist E.A."/>
            <person name="Lipzen A."/>
            <person name="Malagnac F."/>
            <person name="Mello A."/>
            <person name="Molinier V."/>
            <person name="Miyauchi S."/>
            <person name="Poulain J."/>
            <person name="Riccioni C."/>
            <person name="Rubini A."/>
            <person name="Sitrit Y."/>
            <person name="Splivallo R."/>
            <person name="Traeger S."/>
            <person name="Wang M."/>
            <person name="Zifcakova L."/>
            <person name="Wipf D."/>
            <person name="Zambonelli A."/>
            <person name="Paolocci F."/>
            <person name="Nowrousian M."/>
            <person name="Ottonello S."/>
            <person name="Baldrian P."/>
            <person name="Spatafora J.W."/>
            <person name="Henrissat B."/>
            <person name="Nagy L.G."/>
            <person name="Aury J.M."/>
            <person name="Wincker P."/>
            <person name="Grigoriev I.V."/>
            <person name="Bonfante P."/>
            <person name="Martin F.M."/>
        </authorList>
    </citation>
    <scope>NUCLEOTIDE SEQUENCE [LARGE SCALE GENOMIC DNA]</scope>
    <source>
        <strain evidence="8 9">RN42</strain>
    </source>
</reference>
<feature type="transmembrane region" description="Helical" evidence="7">
    <location>
        <begin position="187"/>
        <end position="208"/>
    </location>
</feature>
<dbReference type="CDD" id="cd11482">
    <property type="entry name" value="SLC-NCS1sbd_NRT1-like"/>
    <property type="match status" value="1"/>
</dbReference>
<feature type="transmembrane region" description="Helical" evidence="7">
    <location>
        <begin position="494"/>
        <end position="514"/>
    </location>
</feature>
<dbReference type="EMBL" id="ML119678">
    <property type="protein sequence ID" value="RPA81589.1"/>
    <property type="molecule type" value="Genomic_DNA"/>
</dbReference>
<evidence type="ECO:0000256" key="2">
    <source>
        <dbReference type="ARBA" id="ARBA00008974"/>
    </source>
</evidence>
<dbReference type="OrthoDB" id="2018619at2759"/>
<feature type="transmembrane region" description="Helical" evidence="7">
    <location>
        <begin position="415"/>
        <end position="434"/>
    </location>
</feature>
<proteinExistence type="inferred from homology"/>
<dbReference type="STRING" id="1160509.A0A3N4I6A1"/>
<dbReference type="AlphaFoldDB" id="A0A3N4I6A1"/>
<evidence type="ECO:0008006" key="10">
    <source>
        <dbReference type="Google" id="ProtNLM"/>
    </source>
</evidence>
<comment type="subcellular location">
    <subcellularLocation>
        <location evidence="1">Membrane</location>
        <topology evidence="1">Multi-pass membrane protein</topology>
    </subcellularLocation>
</comment>
<organism evidence="8 9">
    <name type="scientific">Ascobolus immersus RN42</name>
    <dbReference type="NCBI Taxonomy" id="1160509"/>
    <lineage>
        <taxon>Eukaryota</taxon>
        <taxon>Fungi</taxon>
        <taxon>Dikarya</taxon>
        <taxon>Ascomycota</taxon>
        <taxon>Pezizomycotina</taxon>
        <taxon>Pezizomycetes</taxon>
        <taxon>Pezizales</taxon>
        <taxon>Ascobolaceae</taxon>
        <taxon>Ascobolus</taxon>
    </lineage>
</organism>
<dbReference type="PANTHER" id="PTHR30618">
    <property type="entry name" value="NCS1 FAMILY PURINE/PYRIMIDINE TRANSPORTER"/>
    <property type="match status" value="1"/>
</dbReference>
<feature type="transmembrane region" description="Helical" evidence="7">
    <location>
        <begin position="295"/>
        <end position="320"/>
    </location>
</feature>
<comment type="similarity">
    <text evidence="2">Belongs to the purine-cytosine permease (2.A.39) family.</text>
</comment>
<evidence type="ECO:0000256" key="4">
    <source>
        <dbReference type="ARBA" id="ARBA00022989"/>
    </source>
</evidence>
<dbReference type="Pfam" id="PF02133">
    <property type="entry name" value="Transp_cyt_pur"/>
    <property type="match status" value="1"/>
</dbReference>
<dbReference type="InterPro" id="IPR045225">
    <property type="entry name" value="Uracil/uridine/allantoin_perm"/>
</dbReference>
<keyword evidence="5 7" id="KW-0472">Membrane</keyword>
<sequence>MGIFGNRSTSTSVEATPRPGGWKGLVHRLETKNEPGLSTTQLMLINHDLKPVEPARRQWGPWNFVGFWIADSFNINTWMISSSMIVAGLTWWQSWLCVWSGYFLAACFLCLNGRIGAVYHVGFPVISRSSFGIWGALWPVFNRAVMACVWYGVQAWIGGQCVNLMIRSIWESWNNIPNTMESSQTHTNLWVSFFIFWLCSLPAIWFPVHKIRHLFTVKSYVVPVAGFAFFGWMVKRAGGLGPIIHQPAKIHGADFTWAIVTGIMSAIANFAALIVNDPDFTRFAGKPRDALWSQLLTIPCGFAVTSFVGIIVSSSSAVMYEDPIWNPLDLLHKILEEGGAGNRAGVFLIASSFALAQLGTNIAANSVSCGTDLTALAPRFLNIRRGGYICALVGLVMCPWYLLSDSNRFTTYLSAYSVFLSSVAGVIACDYYIVRRGYLDIYALFSGRRSSPYYFTYGFHWRAYAAYIAGILINIVGFVDAIGVGYDIPVAARYIYNFNFFAGFIVSAVVYYLLCQFAGPVPGMKNSGWWEAQQIDEDISFADDDHRGDVIGRERSGGDSDEEYKKGKSEV</sequence>
<feature type="transmembrane region" description="Helical" evidence="7">
    <location>
        <begin position="92"/>
        <end position="111"/>
    </location>
</feature>
<dbReference type="NCBIfam" id="TIGR00800">
    <property type="entry name" value="ncs1"/>
    <property type="match status" value="1"/>
</dbReference>
<dbReference type="Gene3D" id="1.10.4160.10">
    <property type="entry name" value="Hydantoin permease"/>
    <property type="match status" value="1"/>
</dbReference>
<name>A0A3N4I6A1_ASCIM</name>